<evidence type="ECO:0000256" key="8">
    <source>
        <dbReference type="ARBA" id="ARBA00022989"/>
    </source>
</evidence>
<dbReference type="InterPro" id="IPR027370">
    <property type="entry name" value="Znf-RING_euk"/>
</dbReference>
<organism evidence="15">
    <name type="scientific">Picea sitchensis</name>
    <name type="common">Sitka spruce</name>
    <name type="synonym">Pinus sitchensis</name>
    <dbReference type="NCBI Taxonomy" id="3332"/>
    <lineage>
        <taxon>Eukaryota</taxon>
        <taxon>Viridiplantae</taxon>
        <taxon>Streptophyta</taxon>
        <taxon>Embryophyta</taxon>
        <taxon>Tracheophyta</taxon>
        <taxon>Spermatophyta</taxon>
        <taxon>Pinopsida</taxon>
        <taxon>Pinidae</taxon>
        <taxon>Conifers I</taxon>
        <taxon>Pinales</taxon>
        <taxon>Pinaceae</taxon>
        <taxon>Picea</taxon>
    </lineage>
</organism>
<dbReference type="InterPro" id="IPR017907">
    <property type="entry name" value="Znf_RING_CS"/>
</dbReference>
<keyword evidence="3 13" id="KW-0812">Transmembrane</keyword>
<evidence type="ECO:0000256" key="6">
    <source>
        <dbReference type="ARBA" id="ARBA00022824"/>
    </source>
</evidence>
<dbReference type="PROSITE" id="PS50089">
    <property type="entry name" value="ZF_RING_2"/>
    <property type="match status" value="1"/>
</dbReference>
<evidence type="ECO:0000256" key="10">
    <source>
        <dbReference type="ARBA" id="ARBA00030110"/>
    </source>
</evidence>
<evidence type="ECO:0000256" key="5">
    <source>
        <dbReference type="ARBA" id="ARBA00022771"/>
    </source>
</evidence>
<dbReference type="PANTHER" id="PTHR22894:SF5">
    <property type="entry name" value="RING-TYPE DOMAIN-CONTAINING PROTEIN"/>
    <property type="match status" value="1"/>
</dbReference>
<evidence type="ECO:0000256" key="3">
    <source>
        <dbReference type="ARBA" id="ARBA00022692"/>
    </source>
</evidence>
<evidence type="ECO:0000256" key="11">
    <source>
        <dbReference type="ARBA" id="ARBA00031107"/>
    </source>
</evidence>
<keyword evidence="4" id="KW-0479">Metal-binding</keyword>
<keyword evidence="7" id="KW-0862">Zinc</keyword>
<evidence type="ECO:0000256" key="1">
    <source>
        <dbReference type="ARBA" id="ARBA00004477"/>
    </source>
</evidence>
<dbReference type="AlphaFoldDB" id="D5A7W8"/>
<dbReference type="PANTHER" id="PTHR22894">
    <property type="entry name" value="RING-TYPE DOMAIN-CONTAINING PROTEIN"/>
    <property type="match status" value="1"/>
</dbReference>
<dbReference type="Pfam" id="PF13445">
    <property type="entry name" value="zf-RING_UBOX"/>
    <property type="match status" value="1"/>
</dbReference>
<accession>D5A7W8</accession>
<evidence type="ECO:0000256" key="13">
    <source>
        <dbReference type="SAM" id="Phobius"/>
    </source>
</evidence>
<dbReference type="PROSITE" id="PS00518">
    <property type="entry name" value="ZF_RING_1"/>
    <property type="match status" value="1"/>
</dbReference>
<evidence type="ECO:0000259" key="14">
    <source>
        <dbReference type="PROSITE" id="PS50089"/>
    </source>
</evidence>
<reference evidence="15" key="1">
    <citation type="submission" date="2010-04" db="EMBL/GenBank/DDBJ databases">
        <authorList>
            <person name="Reid K.E."/>
            <person name="Liao N."/>
            <person name="Chan S."/>
            <person name="Docking R."/>
            <person name="Taylor G."/>
            <person name="Moore R."/>
            <person name="Mayo M."/>
            <person name="Munro S."/>
            <person name="King J."/>
            <person name="Yanchuk A."/>
            <person name="Holt R."/>
            <person name="Jones S."/>
            <person name="Marra M."/>
            <person name="Ritland C.E."/>
            <person name="Ritland K."/>
            <person name="Bohlmann J."/>
        </authorList>
    </citation>
    <scope>NUCLEOTIDE SEQUENCE</scope>
    <source>
        <tissue evidence="15">Buds collected with no treatment. Collection October 2007</tissue>
    </source>
</reference>
<name>D5A7W8_PICSI</name>
<dbReference type="GO" id="GO:0005789">
    <property type="term" value="C:endoplasmic reticulum membrane"/>
    <property type="evidence" value="ECO:0007669"/>
    <property type="project" value="UniProtKB-SubCell"/>
</dbReference>
<feature type="transmembrane region" description="Helical" evidence="13">
    <location>
        <begin position="199"/>
        <end position="220"/>
    </location>
</feature>
<evidence type="ECO:0000256" key="7">
    <source>
        <dbReference type="ARBA" id="ARBA00022833"/>
    </source>
</evidence>
<evidence type="ECO:0000256" key="12">
    <source>
        <dbReference type="PROSITE-ProRule" id="PRU00175"/>
    </source>
</evidence>
<evidence type="ECO:0000256" key="4">
    <source>
        <dbReference type="ARBA" id="ARBA00022723"/>
    </source>
</evidence>
<dbReference type="InterPro" id="IPR010652">
    <property type="entry name" value="DUF1232"/>
</dbReference>
<dbReference type="CDD" id="cd16539">
    <property type="entry name" value="RING-HC_RNF113A_B"/>
    <property type="match status" value="1"/>
</dbReference>
<dbReference type="InterPro" id="IPR001841">
    <property type="entry name" value="Znf_RING"/>
</dbReference>
<proteinExistence type="evidence at transcript level"/>
<protein>
    <recommendedName>
        <fullName evidence="2">E3 ubiquitin-protein ligase RNF170</fullName>
    </recommendedName>
    <alternativeName>
        <fullName evidence="11">RING finger protein 170</fullName>
    </alternativeName>
    <alternativeName>
        <fullName evidence="10">RING-type E3 ubiquitin transferase RNF170</fullName>
    </alternativeName>
</protein>
<dbReference type="InterPro" id="IPR013083">
    <property type="entry name" value="Znf_RING/FYVE/PHD"/>
</dbReference>
<dbReference type="Gene3D" id="3.30.40.10">
    <property type="entry name" value="Zinc/RING finger domain, C3HC4 (zinc finger)"/>
    <property type="match status" value="1"/>
</dbReference>
<dbReference type="GO" id="GO:0061630">
    <property type="term" value="F:ubiquitin protein ligase activity"/>
    <property type="evidence" value="ECO:0007669"/>
    <property type="project" value="InterPro"/>
</dbReference>
<evidence type="ECO:0000313" key="15">
    <source>
        <dbReference type="EMBL" id="ADE75637.1"/>
    </source>
</evidence>
<feature type="transmembrane region" description="Helical" evidence="13">
    <location>
        <begin position="240"/>
        <end position="258"/>
    </location>
</feature>
<keyword evidence="6" id="KW-0256">Endoplasmic reticulum</keyword>
<evidence type="ECO:0000256" key="2">
    <source>
        <dbReference type="ARBA" id="ARBA00014068"/>
    </source>
</evidence>
<comment type="subcellular location">
    <subcellularLocation>
        <location evidence="1">Endoplasmic reticulum membrane</location>
        <topology evidence="1">Multi-pass membrane protein</topology>
    </subcellularLocation>
</comment>
<dbReference type="SUPFAM" id="SSF57850">
    <property type="entry name" value="RING/U-box"/>
    <property type="match status" value="1"/>
</dbReference>
<dbReference type="Pfam" id="PF06803">
    <property type="entry name" value="DUF1232"/>
    <property type="match status" value="1"/>
</dbReference>
<dbReference type="InterPro" id="IPR038896">
    <property type="entry name" value="RNF170"/>
</dbReference>
<dbReference type="GO" id="GO:0008270">
    <property type="term" value="F:zinc ion binding"/>
    <property type="evidence" value="ECO:0007669"/>
    <property type="project" value="UniProtKB-KW"/>
</dbReference>
<keyword evidence="5 12" id="KW-0863">Zinc-finger</keyword>
<sequence length="266" mass="29686">MPIIEGVGDEVVCVAVFAASVVLIFRTSLGHYSVSLGRLGANVIRRCFQRTWNGVSALCSSNNMDSSRATSTEQEGFLMRMDSPPENDCCSICHDNFDLPCQANCAHWFCGDCILRVWHHSSALQPCKCPICRRPINLLIPCESATRRRDGPEVDSVLQNIEKYNRIFGGGSVGFFQRLRDTPLLLRRLLRELMDPQRALPLVFRARIVCFLALLAIYVFSPVDILPEGILGIVGLLDDLLVVLVVFFHVATLYRSALFSRHGGRS</sequence>
<feature type="domain" description="RING-type" evidence="14">
    <location>
        <begin position="90"/>
        <end position="133"/>
    </location>
</feature>
<keyword evidence="9 13" id="KW-0472">Membrane</keyword>
<dbReference type="EMBL" id="BT122248">
    <property type="protein sequence ID" value="ADE75637.1"/>
    <property type="molecule type" value="mRNA"/>
</dbReference>
<dbReference type="SMART" id="SM00184">
    <property type="entry name" value="RING"/>
    <property type="match status" value="1"/>
</dbReference>
<evidence type="ECO:0000256" key="9">
    <source>
        <dbReference type="ARBA" id="ARBA00023136"/>
    </source>
</evidence>
<keyword evidence="8 13" id="KW-1133">Transmembrane helix</keyword>